<gene>
    <name evidence="1" type="ORF">SAMN02745206_03532</name>
</gene>
<dbReference type="OrthoDB" id="5519923at2"/>
<proteinExistence type="predicted"/>
<reference evidence="2" key="1">
    <citation type="submission" date="2016-11" db="EMBL/GenBank/DDBJ databases">
        <authorList>
            <person name="Varghese N."/>
            <person name="Submissions S."/>
        </authorList>
    </citation>
    <scope>NUCLEOTIDE SEQUENCE [LARGE SCALE GENOMIC DNA]</scope>
    <source>
        <strain evidence="2">DSM 9756</strain>
    </source>
</reference>
<keyword evidence="2" id="KW-1185">Reference proteome</keyword>
<dbReference type="RefSeq" id="WP_073041870.1">
    <property type="nucleotide sequence ID" value="NZ_FQVB01000053.1"/>
</dbReference>
<evidence type="ECO:0000313" key="2">
    <source>
        <dbReference type="Proteomes" id="UP000184076"/>
    </source>
</evidence>
<dbReference type="EMBL" id="FQVB01000053">
    <property type="protein sequence ID" value="SHG24327.1"/>
    <property type="molecule type" value="Genomic_DNA"/>
</dbReference>
<dbReference type="Proteomes" id="UP000184076">
    <property type="component" value="Unassembled WGS sequence"/>
</dbReference>
<accession>A0A1M5I7Z3</accession>
<sequence length="114" mass="12680">MRLHDVKTFLREQPSKDLYYVGFLKINGGWIPLCVLREPGVSERLDTMLVGRGYEPVKEAVDAYADQVAAVQETFVQYLLVEEIANLVERYGVSWIGELESDTEGGCDCGCGCG</sequence>
<evidence type="ECO:0000313" key="1">
    <source>
        <dbReference type="EMBL" id="SHG24327.1"/>
    </source>
</evidence>
<organism evidence="1 2">
    <name type="scientific">Desulfacinum infernum DSM 9756</name>
    <dbReference type="NCBI Taxonomy" id="1121391"/>
    <lineage>
        <taxon>Bacteria</taxon>
        <taxon>Pseudomonadati</taxon>
        <taxon>Thermodesulfobacteriota</taxon>
        <taxon>Syntrophobacteria</taxon>
        <taxon>Syntrophobacterales</taxon>
        <taxon>Syntrophobacteraceae</taxon>
        <taxon>Desulfacinum</taxon>
    </lineage>
</organism>
<name>A0A1M5I7Z3_9BACT</name>
<protein>
    <submittedName>
        <fullName evidence="1">Uncharacterized protein</fullName>
    </submittedName>
</protein>
<dbReference type="AlphaFoldDB" id="A0A1M5I7Z3"/>